<feature type="signal peptide" evidence="1">
    <location>
        <begin position="1"/>
        <end position="19"/>
    </location>
</feature>
<feature type="chain" id="PRO_5011572822" evidence="1">
    <location>
        <begin position="20"/>
        <end position="224"/>
    </location>
</feature>
<dbReference type="Pfam" id="PF13568">
    <property type="entry name" value="OMP_b-brl_2"/>
    <property type="match status" value="1"/>
</dbReference>
<dbReference type="RefSeq" id="WP_091519127.1">
    <property type="nucleotide sequence ID" value="NZ_FOVI01000003.1"/>
</dbReference>
<dbReference type="EMBL" id="FOVI01000003">
    <property type="protein sequence ID" value="SFN28234.1"/>
    <property type="molecule type" value="Genomic_DNA"/>
</dbReference>
<evidence type="ECO:0000313" key="3">
    <source>
        <dbReference type="EMBL" id="SFN28234.1"/>
    </source>
</evidence>
<dbReference type="AlphaFoldDB" id="A0A1I4XQW4"/>
<dbReference type="Proteomes" id="UP000199036">
    <property type="component" value="Unassembled WGS sequence"/>
</dbReference>
<dbReference type="STRING" id="913024.SAMN05421741_10395"/>
<organism evidence="3 4">
    <name type="scientific">Paenimyroides ummariense</name>
    <dbReference type="NCBI Taxonomy" id="913024"/>
    <lineage>
        <taxon>Bacteria</taxon>
        <taxon>Pseudomonadati</taxon>
        <taxon>Bacteroidota</taxon>
        <taxon>Flavobacteriia</taxon>
        <taxon>Flavobacteriales</taxon>
        <taxon>Flavobacteriaceae</taxon>
        <taxon>Paenimyroides</taxon>
    </lineage>
</organism>
<dbReference type="InterPro" id="IPR036709">
    <property type="entry name" value="Autotransporte_beta_dom_sf"/>
</dbReference>
<keyword evidence="1" id="KW-0732">Signal</keyword>
<dbReference type="SUPFAM" id="SSF103515">
    <property type="entry name" value="Autotransporter"/>
    <property type="match status" value="1"/>
</dbReference>
<name>A0A1I4XQW4_9FLAO</name>
<evidence type="ECO:0000259" key="2">
    <source>
        <dbReference type="Pfam" id="PF13568"/>
    </source>
</evidence>
<dbReference type="OrthoDB" id="947434at2"/>
<evidence type="ECO:0000256" key="1">
    <source>
        <dbReference type="SAM" id="SignalP"/>
    </source>
</evidence>
<sequence>MKKTLLLLTAILGVNTTNAQLKFKAGTNISSISGFIKAETRVFLLKQFNYEDRTKSKIGLYLGAGYSFNFTENLSITPEIIYSQMGAAGDGYYNNVKESYSHNYLTLPIFIEYKIVDKLKIGAGPQFNYLLKAKFERDYQNVPVEYQNTLVKEIDETDFYYRLNYGITFGASYTFLRNLSIEARYYLGLNNMLNEDKQFKSTEVITTTEMKNQAFQIGLAYKFH</sequence>
<accession>A0A1I4XQW4</accession>
<proteinExistence type="predicted"/>
<evidence type="ECO:0000313" key="4">
    <source>
        <dbReference type="Proteomes" id="UP000199036"/>
    </source>
</evidence>
<dbReference type="Gene3D" id="2.40.160.60">
    <property type="entry name" value="Outer membrane protein transport protein (OMPP1/FadL/TodX)"/>
    <property type="match status" value="1"/>
</dbReference>
<feature type="domain" description="Outer membrane protein beta-barrel" evidence="2">
    <location>
        <begin position="19"/>
        <end position="193"/>
    </location>
</feature>
<reference evidence="4" key="1">
    <citation type="submission" date="2016-10" db="EMBL/GenBank/DDBJ databases">
        <authorList>
            <person name="Varghese N."/>
            <person name="Submissions S."/>
        </authorList>
    </citation>
    <scope>NUCLEOTIDE SEQUENCE [LARGE SCALE GENOMIC DNA]</scope>
    <source>
        <strain evidence="4">DS-12</strain>
    </source>
</reference>
<dbReference type="InterPro" id="IPR025665">
    <property type="entry name" value="Beta-barrel_OMP_2"/>
</dbReference>
<keyword evidence="4" id="KW-1185">Reference proteome</keyword>
<gene>
    <name evidence="3" type="ORF">SAMN05421741_10395</name>
</gene>
<protein>
    <submittedName>
        <fullName evidence="3">Outer membrane protein beta-barrel domain-containing protein</fullName>
    </submittedName>
</protein>